<accession>A0ABY4BLC3</accession>
<dbReference type="SUPFAM" id="SSF140931">
    <property type="entry name" value="Fic-like"/>
    <property type="match status" value="1"/>
</dbReference>
<dbReference type="Gene3D" id="1.10.3290.10">
    <property type="entry name" value="Fido-like domain"/>
    <property type="match status" value="1"/>
</dbReference>
<keyword evidence="2" id="KW-0614">Plasmid</keyword>
<sequence>MYIWQNKLFPNFSFDSTEIVSSIQDFTLQLGEANGLILSLSKELKQEIFTEIMLSEALKTSEIEGEYFSREDVMSSLKFNLEIKDYHVKTKNRKANAIAQLIIDVQKSYSKPLTEKLLLDWHSILMADEKGIAAGVYRTGTEPMQVVSGKFGDFEVHYEAPPSKDLPEMIAQFFTWYQNFSEQSFGKVGEAMILSAISHLYFETLHPFEDGNGRIGRALAEKSLAEKLEIPVFISLSKAIEKNKKQYYNELKKAQRDAEITDWIKYFFSILNNALADSKQVVLFTLQKVNFFDKYKNDLNERELKAINKMLEYGIEGFKGGMTAKKYISINKTSKATATRDLQHLSDIGVFNKMGGGRSISYTLNFNETK</sequence>
<dbReference type="InterPro" id="IPR040198">
    <property type="entry name" value="Fido_containing"/>
</dbReference>
<dbReference type="PROSITE" id="PS51459">
    <property type="entry name" value="FIDO"/>
    <property type="match status" value="1"/>
</dbReference>
<feature type="domain" description="Fido" evidence="1">
    <location>
        <begin position="113"/>
        <end position="269"/>
    </location>
</feature>
<evidence type="ECO:0000313" key="2">
    <source>
        <dbReference type="EMBL" id="UOE39684.1"/>
    </source>
</evidence>
<name>A0ABY4BLC3_9FLAO</name>
<protein>
    <submittedName>
        <fullName evidence="2">DUF4172 domain-containing protein</fullName>
    </submittedName>
</protein>
<organism evidence="2 3">
    <name type="scientific">Chryseobacterium oryzae</name>
    <dbReference type="NCBI Taxonomy" id="2929799"/>
    <lineage>
        <taxon>Bacteria</taxon>
        <taxon>Pseudomonadati</taxon>
        <taxon>Bacteroidota</taxon>
        <taxon>Flavobacteriia</taxon>
        <taxon>Flavobacteriales</taxon>
        <taxon>Weeksellaceae</taxon>
        <taxon>Chryseobacterium group</taxon>
        <taxon>Chryseobacterium</taxon>
    </lineage>
</organism>
<dbReference type="EMBL" id="CP094531">
    <property type="protein sequence ID" value="UOE39684.1"/>
    <property type="molecule type" value="Genomic_DNA"/>
</dbReference>
<dbReference type="InterPro" id="IPR025230">
    <property type="entry name" value="DUF4172"/>
</dbReference>
<dbReference type="Pfam" id="PF02661">
    <property type="entry name" value="Fic"/>
    <property type="match status" value="1"/>
</dbReference>
<evidence type="ECO:0000313" key="3">
    <source>
        <dbReference type="Proteomes" id="UP000831068"/>
    </source>
</evidence>
<dbReference type="InterPro" id="IPR036597">
    <property type="entry name" value="Fido-like_dom_sf"/>
</dbReference>
<evidence type="ECO:0000259" key="1">
    <source>
        <dbReference type="PROSITE" id="PS51459"/>
    </source>
</evidence>
<dbReference type="RefSeq" id="WP_243577821.1">
    <property type="nucleotide sequence ID" value="NZ_CP094531.1"/>
</dbReference>
<keyword evidence="3" id="KW-1185">Reference proteome</keyword>
<gene>
    <name evidence="2" type="ORF">MTP08_14650</name>
</gene>
<geneLocation type="plasmid" evidence="2 3">
    <name>unnamed2</name>
</geneLocation>
<proteinExistence type="predicted"/>
<dbReference type="Proteomes" id="UP000831068">
    <property type="component" value="Plasmid unnamed2"/>
</dbReference>
<reference evidence="2 3" key="1">
    <citation type="submission" date="2022-03" db="EMBL/GenBank/DDBJ databases">
        <title>Chryseobacterium sp. isolated from the Andong Sikhe.</title>
        <authorList>
            <person name="Won M."/>
            <person name="Kim S.-J."/>
            <person name="Kwon S.-W."/>
        </authorList>
    </citation>
    <scope>NUCLEOTIDE SEQUENCE [LARGE SCALE GENOMIC DNA]</scope>
    <source>
        <strain evidence="2 3">ADR-1</strain>
        <plasmid evidence="2 3">unnamed2</plasmid>
    </source>
</reference>
<dbReference type="InterPro" id="IPR003812">
    <property type="entry name" value="Fido"/>
</dbReference>
<dbReference type="PANTHER" id="PTHR13504:SF33">
    <property type="entry name" value="FIC FAMILY PROTEIN"/>
    <property type="match status" value="1"/>
</dbReference>
<dbReference type="PANTHER" id="PTHR13504">
    <property type="entry name" value="FIDO DOMAIN-CONTAINING PROTEIN DDB_G0283145"/>
    <property type="match status" value="1"/>
</dbReference>
<dbReference type="Pfam" id="PF13776">
    <property type="entry name" value="DUF4172"/>
    <property type="match status" value="1"/>
</dbReference>